<dbReference type="InterPro" id="IPR038199">
    <property type="entry name" value="DGK_typeI_N_sf"/>
</dbReference>
<dbReference type="PANTHER" id="PTHR23055">
    <property type="entry name" value="CALCIUM BINDING PROTEINS"/>
    <property type="match status" value="1"/>
</dbReference>
<gene>
    <name evidence="9" type="ORF">OS493_006724</name>
</gene>
<dbReference type="InterPro" id="IPR018247">
    <property type="entry name" value="EF_Hand_1_Ca_BS"/>
</dbReference>
<name>A0A9X0D480_9CNID</name>
<feature type="region of interest" description="Disordered" evidence="7">
    <location>
        <begin position="123"/>
        <end position="154"/>
    </location>
</feature>
<dbReference type="EMBL" id="MU825875">
    <property type="protein sequence ID" value="KAJ7386712.1"/>
    <property type="molecule type" value="Genomic_DNA"/>
</dbReference>
<dbReference type="AlphaFoldDB" id="A0A9X0D480"/>
<dbReference type="InterPro" id="IPR028846">
    <property type="entry name" value="Recoverin"/>
</dbReference>
<dbReference type="CDD" id="cd00051">
    <property type="entry name" value="EFh"/>
    <property type="match status" value="1"/>
</dbReference>
<accession>A0A9X0D480</accession>
<dbReference type="Pfam" id="PF14513">
    <property type="entry name" value="DAG_kinase_N"/>
    <property type="match status" value="1"/>
</dbReference>
<dbReference type="PROSITE" id="PS00018">
    <property type="entry name" value="EF_HAND_1"/>
    <property type="match status" value="1"/>
</dbReference>
<dbReference type="SUPFAM" id="SSF47473">
    <property type="entry name" value="EF-hand"/>
    <property type="match status" value="2"/>
</dbReference>
<dbReference type="OrthoDB" id="242257at2759"/>
<feature type="compositionally biased region" description="Polar residues" evidence="7">
    <location>
        <begin position="1"/>
        <end position="17"/>
    </location>
</feature>
<dbReference type="Proteomes" id="UP001163046">
    <property type="component" value="Unassembled WGS sequence"/>
</dbReference>
<evidence type="ECO:0000256" key="5">
    <source>
        <dbReference type="ARBA" id="ARBA00022837"/>
    </source>
</evidence>
<dbReference type="SMART" id="SM00054">
    <property type="entry name" value="EFh"/>
    <property type="match status" value="2"/>
</dbReference>
<dbReference type="InterPro" id="IPR002048">
    <property type="entry name" value="EF_hand_dom"/>
</dbReference>
<comment type="caution">
    <text evidence="9">The sequence shown here is derived from an EMBL/GenBank/DDBJ whole genome shotgun (WGS) entry which is preliminary data.</text>
</comment>
<evidence type="ECO:0000256" key="7">
    <source>
        <dbReference type="SAM" id="MobiDB-lite"/>
    </source>
</evidence>
<evidence type="ECO:0000256" key="1">
    <source>
        <dbReference type="ARBA" id="ARBA00006049"/>
    </source>
</evidence>
<keyword evidence="5" id="KW-0106">Calcium</keyword>
<keyword evidence="10" id="KW-1185">Reference proteome</keyword>
<dbReference type="Gene3D" id="1.10.238.110">
    <property type="entry name" value="Diacylglycerol kinase alpha"/>
    <property type="match status" value="2"/>
</dbReference>
<sequence>MATVTQSNTSASPNATGVWNRLSPEEFQQLQEYTKYAKTSRLTDVLQQFRDGVYPQYNPEKPMDYEGFKLFMSAYLGNNDVNKHDQRRLSEIPGIHSGAGTAALVATAAAIGVGDKPEITLSKANDDEADSSVKANGSPTVKTNNNDSKASVQPALTLSPASPFQDTLGLGTWGRKSPDLKHHFRRHSSGSFMAFKVANEHPPAHPRSSSQRKKMSSEQVNLLNANPQAKTVPMVSIREIACYLSMLEGGKVEDKLEFVFRVYDSDGNEYLDSQELECITQQMMSVAQYLGWDVTELKPILQDMLVELDYDADGQISLDEWIKGGLTTIPLRVLLGLETQIRDDGQHQWRQKYFSRPAYCNMCHNVPEWFWSKARSSVLVL</sequence>
<reference evidence="9" key="1">
    <citation type="submission" date="2023-01" db="EMBL/GenBank/DDBJ databases">
        <title>Genome assembly of the deep-sea coral Lophelia pertusa.</title>
        <authorList>
            <person name="Herrera S."/>
            <person name="Cordes E."/>
        </authorList>
    </citation>
    <scope>NUCLEOTIDE SEQUENCE</scope>
    <source>
        <strain evidence="9">USNM1676648</strain>
        <tissue evidence="9">Polyp</tissue>
    </source>
</reference>
<dbReference type="GO" id="GO:0005509">
    <property type="term" value="F:calcium ion binding"/>
    <property type="evidence" value="ECO:0007669"/>
    <property type="project" value="InterPro"/>
</dbReference>
<dbReference type="InterPro" id="IPR011992">
    <property type="entry name" value="EF-hand-dom_pair"/>
</dbReference>
<dbReference type="InterPro" id="IPR029477">
    <property type="entry name" value="DAG_kinase_typeI_N"/>
</dbReference>
<keyword evidence="2" id="KW-0519">Myristate</keyword>
<dbReference type="FunFam" id="1.10.238.10:FF:000017">
    <property type="entry name" value="Diacylglycerol kinase"/>
    <property type="match status" value="1"/>
</dbReference>
<feature type="domain" description="EF-hand" evidence="8">
    <location>
        <begin position="251"/>
        <end position="286"/>
    </location>
</feature>
<dbReference type="Gene3D" id="1.10.238.10">
    <property type="entry name" value="EF-hand"/>
    <property type="match status" value="1"/>
</dbReference>
<evidence type="ECO:0000256" key="6">
    <source>
        <dbReference type="ARBA" id="ARBA00023288"/>
    </source>
</evidence>
<evidence type="ECO:0000259" key="8">
    <source>
        <dbReference type="PROSITE" id="PS50222"/>
    </source>
</evidence>
<feature type="compositionally biased region" description="Polar residues" evidence="7">
    <location>
        <begin position="133"/>
        <end position="154"/>
    </location>
</feature>
<proteinExistence type="inferred from homology"/>
<evidence type="ECO:0000256" key="3">
    <source>
        <dbReference type="ARBA" id="ARBA00022723"/>
    </source>
</evidence>
<feature type="region of interest" description="Disordered" evidence="7">
    <location>
        <begin position="1"/>
        <end position="20"/>
    </location>
</feature>
<organism evidence="9 10">
    <name type="scientific">Desmophyllum pertusum</name>
    <dbReference type="NCBI Taxonomy" id="174260"/>
    <lineage>
        <taxon>Eukaryota</taxon>
        <taxon>Metazoa</taxon>
        <taxon>Cnidaria</taxon>
        <taxon>Anthozoa</taxon>
        <taxon>Hexacorallia</taxon>
        <taxon>Scleractinia</taxon>
        <taxon>Caryophylliina</taxon>
        <taxon>Caryophylliidae</taxon>
        <taxon>Desmophyllum</taxon>
    </lineage>
</organism>
<comment type="similarity">
    <text evidence="1">Belongs to the recoverin family.</text>
</comment>
<dbReference type="PANTHER" id="PTHR23055:SF178">
    <property type="entry name" value="NEUROCALCIN HOMOLOG"/>
    <property type="match status" value="1"/>
</dbReference>
<evidence type="ECO:0000256" key="2">
    <source>
        <dbReference type="ARBA" id="ARBA00022707"/>
    </source>
</evidence>
<keyword evidence="6" id="KW-0449">Lipoprotein</keyword>
<keyword evidence="4" id="KW-0677">Repeat</keyword>
<keyword evidence="3" id="KW-0479">Metal-binding</keyword>
<dbReference type="PROSITE" id="PS50222">
    <property type="entry name" value="EF_HAND_2"/>
    <property type="match status" value="1"/>
</dbReference>
<protein>
    <recommendedName>
        <fullName evidence="8">EF-hand domain-containing protein</fullName>
    </recommendedName>
</protein>
<evidence type="ECO:0000313" key="10">
    <source>
        <dbReference type="Proteomes" id="UP001163046"/>
    </source>
</evidence>
<evidence type="ECO:0000256" key="4">
    <source>
        <dbReference type="ARBA" id="ARBA00022737"/>
    </source>
</evidence>
<evidence type="ECO:0000313" key="9">
    <source>
        <dbReference type="EMBL" id="KAJ7386712.1"/>
    </source>
</evidence>
<dbReference type="Pfam" id="PF13499">
    <property type="entry name" value="EF-hand_7"/>
    <property type="match status" value="1"/>
</dbReference>